<dbReference type="InterPro" id="IPR003790">
    <property type="entry name" value="GHL10"/>
</dbReference>
<comment type="caution">
    <text evidence="3">The sequence shown here is derived from an EMBL/GenBank/DDBJ whole genome shotgun (WGS) entry which is preliminary data.</text>
</comment>
<evidence type="ECO:0000256" key="1">
    <source>
        <dbReference type="ARBA" id="ARBA00022729"/>
    </source>
</evidence>
<protein>
    <recommendedName>
        <fullName evidence="2">Glycosyl hydrolase-like 10 domain-containing protein</fullName>
    </recommendedName>
</protein>
<dbReference type="PANTHER" id="PTHR43405:SF1">
    <property type="entry name" value="GLYCOSYL HYDROLASE DIGH"/>
    <property type="match status" value="1"/>
</dbReference>
<evidence type="ECO:0000313" key="3">
    <source>
        <dbReference type="EMBL" id="HGE78142.1"/>
    </source>
</evidence>
<name>A0A7V3RH79_UNCW3</name>
<dbReference type="Gene3D" id="3.20.20.80">
    <property type="entry name" value="Glycosidases"/>
    <property type="match status" value="1"/>
</dbReference>
<dbReference type="AlphaFoldDB" id="A0A7V3RH79"/>
<dbReference type="EMBL" id="DTOZ01000105">
    <property type="protein sequence ID" value="HGE78142.1"/>
    <property type="molecule type" value="Genomic_DNA"/>
</dbReference>
<organism evidence="3">
    <name type="scientific">candidate division WOR-3 bacterium</name>
    <dbReference type="NCBI Taxonomy" id="2052148"/>
    <lineage>
        <taxon>Bacteria</taxon>
        <taxon>Bacteria division WOR-3</taxon>
    </lineage>
</organism>
<dbReference type="InterPro" id="IPR017853">
    <property type="entry name" value="GH"/>
</dbReference>
<dbReference type="Pfam" id="PF02638">
    <property type="entry name" value="GHL10"/>
    <property type="match status" value="1"/>
</dbReference>
<dbReference type="SUPFAM" id="SSF51445">
    <property type="entry name" value="(Trans)glycosidases"/>
    <property type="match status" value="1"/>
</dbReference>
<feature type="domain" description="Glycosyl hydrolase-like 10" evidence="2">
    <location>
        <begin position="28"/>
        <end position="182"/>
    </location>
</feature>
<evidence type="ECO:0000259" key="2">
    <source>
        <dbReference type="Pfam" id="PF02638"/>
    </source>
</evidence>
<reference evidence="3" key="1">
    <citation type="journal article" date="2020" name="mSystems">
        <title>Genome- and Community-Level Interaction Insights into Carbon Utilization and Element Cycling Functions of Hydrothermarchaeota in Hydrothermal Sediment.</title>
        <authorList>
            <person name="Zhou Z."/>
            <person name="Liu Y."/>
            <person name="Xu W."/>
            <person name="Pan J."/>
            <person name="Luo Z.H."/>
            <person name="Li M."/>
        </authorList>
    </citation>
    <scope>NUCLEOTIDE SEQUENCE [LARGE SCALE GENOMIC DNA]</scope>
    <source>
        <strain evidence="3">SpSt-961</strain>
    </source>
</reference>
<gene>
    <name evidence="3" type="ORF">ENX68_03985</name>
</gene>
<sequence length="580" mass="68042">MFLIFSFLICFQRGLWVRALSIASPDSIFRIIKIAEELKITDIYLQVVIGGSSYYKSDILPRSQYLANNAPSDYSPLDSILKYTKDKGIRVHAWINTFLSWSLDSIPDSTRHIYHKHPEWFIRDISRRSMRDYQSVEWVDLGIEGLYIDPANEGVRQYLKEICTELIKKYSISGLHFDFIRYPGTYWGISDTIVAGLLCGLGVRDLRWLTLLRYPKLGLFDRWIIYNFYKENKKRGEAIKKFLEEIKKEIKGFKKDCIISCAVFPSPSRASYQYGQNWWEWKGLIDYPVVMSYTTDINLFKDFLNFALYNFSEPVMGIGFLWKGMELVANTEVRIARDANAGGICYFDFASLDTMADLNILKDRAKVLHESLLEEKLIVKNDSDKYFSELPELEWVEKGNEYIRFGEELDFARFLLQLSFDPDGDINQMGLDRQGFIKMIKSDVAGFEYLNRILLSNPKEFIEPQYREIEYTFIRWDADSTITRDSAKVIKKLDKKRRVYPSVLDPLAKVVFETGMNERKTIETKAGIYVFEVKRIKDSKRILKKKDIRPGLFPIYLYWTIKKGFEQIYSKERCKDEGHK</sequence>
<dbReference type="PANTHER" id="PTHR43405">
    <property type="entry name" value="GLYCOSYL HYDROLASE DIGH"/>
    <property type="match status" value="1"/>
</dbReference>
<accession>A0A7V3RH79</accession>
<keyword evidence="1" id="KW-0732">Signal</keyword>
<proteinExistence type="predicted"/>
<dbReference type="InterPro" id="IPR052177">
    <property type="entry name" value="Divisome_Glycosyl_Hydrolase"/>
</dbReference>